<dbReference type="Pfam" id="PF00400">
    <property type="entry name" value="WD40"/>
    <property type="match status" value="5"/>
</dbReference>
<gene>
    <name evidence="9" type="ORF">NDU88_000530</name>
</gene>
<dbReference type="PANTHER" id="PTHR13211:SF0">
    <property type="entry name" value="TELOMERASE CAJAL BODY PROTEIN 1"/>
    <property type="match status" value="1"/>
</dbReference>
<evidence type="ECO:0000313" key="10">
    <source>
        <dbReference type="Proteomes" id="UP001066276"/>
    </source>
</evidence>
<dbReference type="GO" id="GO:0003723">
    <property type="term" value="F:RNA binding"/>
    <property type="evidence" value="ECO:0007669"/>
    <property type="project" value="TreeGrafter"/>
</dbReference>
<dbReference type="GO" id="GO:0015030">
    <property type="term" value="C:Cajal body"/>
    <property type="evidence" value="ECO:0007669"/>
    <property type="project" value="UniProtKB-SubCell"/>
</dbReference>
<dbReference type="PROSITE" id="PS50294">
    <property type="entry name" value="WD_REPEATS_REGION"/>
    <property type="match status" value="1"/>
</dbReference>
<comment type="similarity">
    <text evidence="3">Belongs to the TCAB1 family.</text>
</comment>
<evidence type="ECO:0000256" key="2">
    <source>
        <dbReference type="ARBA" id="ARBA00022737"/>
    </source>
</evidence>
<name>A0AAV7KMB9_PLEWA</name>
<evidence type="ECO:0000256" key="1">
    <source>
        <dbReference type="ARBA" id="ARBA00004408"/>
    </source>
</evidence>
<dbReference type="InterPro" id="IPR036322">
    <property type="entry name" value="WD40_repeat_dom_sf"/>
</dbReference>
<keyword evidence="10" id="KW-1185">Reference proteome</keyword>
<dbReference type="SMART" id="SM00320">
    <property type="entry name" value="WD40"/>
    <property type="match status" value="7"/>
</dbReference>
<feature type="compositionally biased region" description="Basic and acidic residues" evidence="8">
    <location>
        <begin position="251"/>
        <end position="263"/>
    </location>
</feature>
<organism evidence="9 10">
    <name type="scientific">Pleurodeles waltl</name>
    <name type="common">Iberian ribbed newt</name>
    <dbReference type="NCBI Taxonomy" id="8319"/>
    <lineage>
        <taxon>Eukaryota</taxon>
        <taxon>Metazoa</taxon>
        <taxon>Chordata</taxon>
        <taxon>Craniata</taxon>
        <taxon>Vertebrata</taxon>
        <taxon>Euteleostomi</taxon>
        <taxon>Amphibia</taxon>
        <taxon>Batrachia</taxon>
        <taxon>Caudata</taxon>
        <taxon>Salamandroidea</taxon>
        <taxon>Salamandridae</taxon>
        <taxon>Pleurodelinae</taxon>
        <taxon>Pleurodeles</taxon>
    </lineage>
</organism>
<evidence type="ECO:0000256" key="4">
    <source>
        <dbReference type="ARBA" id="ARBA00040657"/>
    </source>
</evidence>
<sequence>MEAETSGDTGTEIVKEIKSGTSELSNRHVVIGDNHAAEPTHAGADAEEVQDFILNAASEVGASVTGVPVSSSSVNLLPPPSVCITSTKIGDENEEPSAKAARLSHNTLPSDPVVGEGYPDIPPLEVSTDISTSLTSVYTSLMVKEEMLDIASSADSTPGKDNATFPEGSSYVYTSLQEGLKVQAVSAQDPIVSKAQSPGSPSVYTLFNEKAEIPERALPPPGIPSAEAFGSSGRLLPEALPVEHSSVKATTETKDLSLPKEPDINETPAEEFSAGTEYAAEQFYGAEYDFTHKPTMLTGAWHDYCKMTENYLRGCKWAPDGSCLLTNSADNILRIYNLPPELYSDDWDILTEMSCVLQMAEGDTIYDYCWYPRMSSMDPSTCFFVSSSRDNPIHLWDAFTGNLQSSFRSYNHLDELTAAHSLCFTPDGSHLYCGFDKMVRVFDTSRPGRDCEKRPTFVKKSGQSGIVSCISFSPVQDIYACGSYSKTVALYSTREGIAITILQGHQGGVTHVVFSPDGNSVYSGGRKDQEILAWDLRQPGQVLFSMMRSVTTNQRMYFDLEMSGQYLVSGNTEGVVSVWDTTLPPTGNEYPILEPVLQFHAHQDCVNGISLHPNMPLLATSSGQRKFPDLCESAGEDDTDGDLMTLQHISSENCLRVWWCGGPEMEEEGQCLAAPQMGEGANGETGL</sequence>
<feature type="region of interest" description="Disordered" evidence="8">
    <location>
        <begin position="1"/>
        <end position="44"/>
    </location>
</feature>
<dbReference type="InterPro" id="IPR001680">
    <property type="entry name" value="WD40_rpt"/>
</dbReference>
<dbReference type="AlphaFoldDB" id="A0AAV7KMB9"/>
<reference evidence="9" key="1">
    <citation type="journal article" date="2022" name="bioRxiv">
        <title>Sequencing and chromosome-scale assembly of the giantPleurodeles waltlgenome.</title>
        <authorList>
            <person name="Brown T."/>
            <person name="Elewa A."/>
            <person name="Iarovenko S."/>
            <person name="Subramanian E."/>
            <person name="Araus A.J."/>
            <person name="Petzold A."/>
            <person name="Susuki M."/>
            <person name="Suzuki K.-i.T."/>
            <person name="Hayashi T."/>
            <person name="Toyoda A."/>
            <person name="Oliveira C."/>
            <person name="Osipova E."/>
            <person name="Leigh N.D."/>
            <person name="Simon A."/>
            <person name="Yun M.H."/>
        </authorList>
    </citation>
    <scope>NUCLEOTIDE SEQUENCE</scope>
    <source>
        <strain evidence="9">20211129_DDA</strain>
        <tissue evidence="9">Liver</tissue>
    </source>
</reference>
<evidence type="ECO:0000256" key="5">
    <source>
        <dbReference type="ARBA" id="ARBA00041558"/>
    </source>
</evidence>
<feature type="repeat" description="WD" evidence="7">
    <location>
        <begin position="502"/>
        <end position="537"/>
    </location>
</feature>
<comment type="subcellular location">
    <subcellularLocation>
        <location evidence="1">Nucleus</location>
        <location evidence="1">Cajal body</location>
    </subcellularLocation>
</comment>
<evidence type="ECO:0000256" key="3">
    <source>
        <dbReference type="ARBA" id="ARBA00038279"/>
    </source>
</evidence>
<evidence type="ECO:0000256" key="6">
    <source>
        <dbReference type="ARBA" id="ARBA00046543"/>
    </source>
</evidence>
<protein>
    <recommendedName>
        <fullName evidence="4">Telomerase Cajal body protein 1</fullName>
    </recommendedName>
    <alternativeName>
        <fullName evidence="5">WD repeat-containing protein 79</fullName>
    </alternativeName>
</protein>
<evidence type="ECO:0000313" key="9">
    <source>
        <dbReference type="EMBL" id="KAJ1080311.1"/>
    </source>
</evidence>
<comment type="caution">
    <text evidence="9">The sequence shown here is derived from an EMBL/GenBank/DDBJ whole genome shotgun (WGS) entry which is preliminary data.</text>
</comment>
<evidence type="ECO:0000256" key="8">
    <source>
        <dbReference type="SAM" id="MobiDB-lite"/>
    </source>
</evidence>
<dbReference type="InterPro" id="IPR015943">
    <property type="entry name" value="WD40/YVTN_repeat-like_dom_sf"/>
</dbReference>
<dbReference type="PANTHER" id="PTHR13211">
    <property type="entry name" value="TELOMERASE CAJAL BODY PROTEIN 1"/>
    <property type="match status" value="1"/>
</dbReference>
<comment type="subunit">
    <text evidence="6">Component of the telomerase holoenzyme complex composed of one molecule of TERT, one molecule of WRAP53/TCAB1, two molecules of H/ACA ribonucleoprotein complex subunits DKC1, NOP10, NHP2 and GAR1, and a telomerase RNA template component (TERC). The telomerase holoenzyme complex is associated with TEP1, SMG6/EST1A and POT1. Interacts with the chaperonin-containing T-complex (TRiC) complex; which mediates the folding of WRAP53/TCAB1. Interacts with COIL. Interacts with SMN1. Interacts with RNF8. Interacts with histone H2AX.</text>
</comment>
<dbReference type="GO" id="GO:0030576">
    <property type="term" value="P:Cajal body organization"/>
    <property type="evidence" value="ECO:0007669"/>
    <property type="project" value="TreeGrafter"/>
</dbReference>
<dbReference type="PROSITE" id="PS50082">
    <property type="entry name" value="WD_REPEATS_2"/>
    <property type="match status" value="1"/>
</dbReference>
<dbReference type="Proteomes" id="UP001066276">
    <property type="component" value="Chromosome 12"/>
</dbReference>
<dbReference type="EMBL" id="JANPWB010000016">
    <property type="protein sequence ID" value="KAJ1080311.1"/>
    <property type="molecule type" value="Genomic_DNA"/>
</dbReference>
<evidence type="ECO:0000256" key="7">
    <source>
        <dbReference type="PROSITE-ProRule" id="PRU00221"/>
    </source>
</evidence>
<dbReference type="InterPro" id="IPR051150">
    <property type="entry name" value="SWT21/TCAB1_mRNA_Telomere"/>
</dbReference>
<dbReference type="Gene3D" id="2.130.10.10">
    <property type="entry name" value="YVTN repeat-like/Quinoprotein amine dehydrogenase"/>
    <property type="match status" value="2"/>
</dbReference>
<dbReference type="SUPFAM" id="SSF50978">
    <property type="entry name" value="WD40 repeat-like"/>
    <property type="match status" value="1"/>
</dbReference>
<accession>A0AAV7KMB9</accession>
<proteinExistence type="inferred from homology"/>
<keyword evidence="2" id="KW-0677">Repeat</keyword>
<keyword evidence="7" id="KW-0853">WD repeat</keyword>
<feature type="region of interest" description="Disordered" evidence="8">
    <location>
        <begin position="244"/>
        <end position="272"/>
    </location>
</feature>